<evidence type="ECO:0000256" key="1">
    <source>
        <dbReference type="SAM" id="MobiDB-lite"/>
    </source>
</evidence>
<dbReference type="AlphaFoldDB" id="A0A1I4Q7N2"/>
<sequence length="128" mass="14822">RHFEVTDASVHDSQMIDFLLDEHNTSADVWADSAYRSREREQQLAREGYRSRIHTRGRKNRPLNARQQKANHKRSQVRARVEHVFASQAAMGGQLVRTIGLARARLKIGLNNIVYNLRRWTYLQGVAA</sequence>
<dbReference type="OrthoDB" id="9774580at2"/>
<dbReference type="PANTHER" id="PTHR35604">
    <property type="entry name" value="TRANSPOSASE INSH FOR INSERTION SEQUENCE ELEMENT IS5A-RELATED"/>
    <property type="match status" value="1"/>
</dbReference>
<feature type="region of interest" description="Disordered" evidence="1">
    <location>
        <begin position="52"/>
        <end position="77"/>
    </location>
</feature>
<dbReference type="PANTHER" id="PTHR35604:SF2">
    <property type="entry name" value="TRANSPOSASE INSH FOR INSERTION SEQUENCE ELEMENT IS5A-RELATED"/>
    <property type="match status" value="1"/>
</dbReference>
<accession>A0A1I4Q7N2</accession>
<protein>
    <submittedName>
        <fullName evidence="3">Transposase DDE domain-containing protein</fullName>
    </submittedName>
</protein>
<evidence type="ECO:0000259" key="2">
    <source>
        <dbReference type="Pfam" id="PF01609"/>
    </source>
</evidence>
<dbReference type="InterPro" id="IPR002559">
    <property type="entry name" value="Transposase_11"/>
</dbReference>
<gene>
    <name evidence="3" type="ORF">SAMN05421721_103223</name>
</gene>
<evidence type="ECO:0000313" key="4">
    <source>
        <dbReference type="Proteomes" id="UP000199556"/>
    </source>
</evidence>
<dbReference type="EMBL" id="FOUO01000003">
    <property type="protein sequence ID" value="SFM36069.1"/>
    <property type="molecule type" value="Genomic_DNA"/>
</dbReference>
<dbReference type="RefSeq" id="WP_143096345.1">
    <property type="nucleotide sequence ID" value="NZ_FOUO01000003.1"/>
</dbReference>
<keyword evidence="4" id="KW-1185">Reference proteome</keyword>
<organism evidence="3 4">
    <name type="scientific">Ectothiorhodospira mobilis</name>
    <dbReference type="NCBI Taxonomy" id="195064"/>
    <lineage>
        <taxon>Bacteria</taxon>
        <taxon>Pseudomonadati</taxon>
        <taxon>Pseudomonadota</taxon>
        <taxon>Gammaproteobacteria</taxon>
        <taxon>Chromatiales</taxon>
        <taxon>Ectothiorhodospiraceae</taxon>
        <taxon>Ectothiorhodospira</taxon>
    </lineage>
</organism>
<dbReference type="Proteomes" id="UP000199556">
    <property type="component" value="Unassembled WGS sequence"/>
</dbReference>
<feature type="compositionally biased region" description="Basic residues" evidence="1">
    <location>
        <begin position="52"/>
        <end position="61"/>
    </location>
</feature>
<dbReference type="GO" id="GO:0004803">
    <property type="term" value="F:transposase activity"/>
    <property type="evidence" value="ECO:0007669"/>
    <property type="project" value="InterPro"/>
</dbReference>
<dbReference type="GO" id="GO:0006313">
    <property type="term" value="P:DNA transposition"/>
    <property type="evidence" value="ECO:0007669"/>
    <property type="project" value="InterPro"/>
</dbReference>
<dbReference type="Pfam" id="PF01609">
    <property type="entry name" value="DDE_Tnp_1"/>
    <property type="match status" value="1"/>
</dbReference>
<dbReference type="GO" id="GO:0003677">
    <property type="term" value="F:DNA binding"/>
    <property type="evidence" value="ECO:0007669"/>
    <property type="project" value="InterPro"/>
</dbReference>
<reference evidence="3 4" key="1">
    <citation type="submission" date="2016-10" db="EMBL/GenBank/DDBJ databases">
        <authorList>
            <person name="de Groot N.N."/>
        </authorList>
    </citation>
    <scope>NUCLEOTIDE SEQUENCE [LARGE SCALE GENOMIC DNA]</scope>
    <source>
        <strain evidence="3 4">DSM 4180</strain>
    </source>
</reference>
<feature type="domain" description="Transposase IS4-like" evidence="2">
    <location>
        <begin position="3"/>
        <end position="117"/>
    </location>
</feature>
<feature type="non-terminal residue" evidence="3">
    <location>
        <position position="1"/>
    </location>
</feature>
<proteinExistence type="predicted"/>
<name>A0A1I4Q7N2_ECTMO</name>
<evidence type="ECO:0000313" key="3">
    <source>
        <dbReference type="EMBL" id="SFM36069.1"/>
    </source>
</evidence>